<dbReference type="PATRIC" id="fig|1365248.3.peg.2042"/>
<evidence type="ECO:0008006" key="3">
    <source>
        <dbReference type="Google" id="ProtNLM"/>
    </source>
</evidence>
<gene>
    <name evidence="1" type="ORF">N473_15645</name>
</gene>
<sequence length="127" mass="14365">MSDSRQNIKQVRGELKVWGRYWALKEETQGYARKSNVERIKECCLLGGVFSSDAHLYSHGADSISPPDHIAQITKDIEALSSSCRKALVGKYIKGMSHKEIAIWADEFSNKHSVEFWLARAERGLLV</sequence>
<accession>A0A167LAM2</accession>
<dbReference type="RefSeq" id="WP_063367747.1">
    <property type="nucleotide sequence ID" value="NZ_AUYC01000023.1"/>
</dbReference>
<dbReference type="EMBL" id="AUYC01000023">
    <property type="protein sequence ID" value="KZN64200.1"/>
    <property type="molecule type" value="Genomic_DNA"/>
</dbReference>
<evidence type="ECO:0000313" key="2">
    <source>
        <dbReference type="Proteomes" id="UP000076486"/>
    </source>
</evidence>
<reference evidence="1 2" key="1">
    <citation type="submission" date="2013-07" db="EMBL/GenBank/DDBJ databases">
        <title>Comparative Genomic and Metabolomic Analysis of Twelve Strains of Pseudoalteromonas luteoviolacea.</title>
        <authorList>
            <person name="Vynne N.G."/>
            <person name="Mansson M."/>
            <person name="Gram L."/>
        </authorList>
    </citation>
    <scope>NUCLEOTIDE SEQUENCE [LARGE SCALE GENOMIC DNA]</scope>
    <source>
        <strain evidence="1 2">CPMOR-1</strain>
    </source>
</reference>
<dbReference type="Proteomes" id="UP000076486">
    <property type="component" value="Unassembled WGS sequence"/>
</dbReference>
<comment type="caution">
    <text evidence="1">The sequence shown here is derived from an EMBL/GenBank/DDBJ whole genome shotgun (WGS) entry which is preliminary data.</text>
</comment>
<name>A0A167LAM2_9GAMM</name>
<proteinExistence type="predicted"/>
<evidence type="ECO:0000313" key="1">
    <source>
        <dbReference type="EMBL" id="KZN64200.1"/>
    </source>
</evidence>
<organism evidence="1 2">
    <name type="scientific">Pseudoalteromonas luteoviolacea CPMOR-1</name>
    <dbReference type="NCBI Taxonomy" id="1365248"/>
    <lineage>
        <taxon>Bacteria</taxon>
        <taxon>Pseudomonadati</taxon>
        <taxon>Pseudomonadota</taxon>
        <taxon>Gammaproteobacteria</taxon>
        <taxon>Alteromonadales</taxon>
        <taxon>Pseudoalteromonadaceae</taxon>
        <taxon>Pseudoalteromonas</taxon>
    </lineage>
</organism>
<protein>
    <recommendedName>
        <fullName evidence="3">Phage antitermination protein Q</fullName>
    </recommendedName>
</protein>
<dbReference type="AlphaFoldDB" id="A0A167LAM2"/>